<dbReference type="GO" id="GO:0007131">
    <property type="term" value="P:reciprocal meiotic recombination"/>
    <property type="evidence" value="ECO:0007669"/>
    <property type="project" value="InterPro"/>
</dbReference>
<dbReference type="PANTHER" id="PTHR46740:SF2">
    <property type="entry name" value="PROTEIN DYAD"/>
    <property type="match status" value="1"/>
</dbReference>
<comment type="caution">
    <text evidence="2">The sequence shown here is derived from an EMBL/GenBank/DDBJ whole genome shotgun (WGS) entry which is preliminary data.</text>
</comment>
<dbReference type="Proteomes" id="UP000824469">
    <property type="component" value="Unassembled WGS sequence"/>
</dbReference>
<sequence length="275" mass="31525">LSVKRIYFSFSMLTQRRMVHLRKYPHQALIDLEETLSKEAIPTSWTYIRSLITENDGKNKSNYLTAWKKAVVMDSSPESLIQNLEHLKIFVQHRRGSTGKKRRPRRYWSEDANNKDKLPLLQDVLCEEVDDSDKNGERIKEGGIYEINHKFLASKAPTHLQSIRAVLVTEKTNVLVSVKFPSILALKKCFGMDKNVEPTTPYPAVDEEFVMDAKLAKRVLSRQIPSTEYIPQRHLESFWLVAGPGNEEALKIFQPDDPKLAETPSASAERVPYAD</sequence>
<reference evidence="2 3" key="1">
    <citation type="journal article" date="2021" name="Nat. Plants">
        <title>The Taxus genome provides insights into paclitaxel biosynthesis.</title>
        <authorList>
            <person name="Xiong X."/>
            <person name="Gou J."/>
            <person name="Liao Q."/>
            <person name="Li Y."/>
            <person name="Zhou Q."/>
            <person name="Bi G."/>
            <person name="Li C."/>
            <person name="Du R."/>
            <person name="Wang X."/>
            <person name="Sun T."/>
            <person name="Guo L."/>
            <person name="Liang H."/>
            <person name="Lu P."/>
            <person name="Wu Y."/>
            <person name="Zhang Z."/>
            <person name="Ro D.K."/>
            <person name="Shang Y."/>
            <person name="Huang S."/>
            <person name="Yan J."/>
        </authorList>
    </citation>
    <scope>NUCLEOTIDE SEQUENCE [LARGE SCALE GENOMIC DNA]</scope>
    <source>
        <strain evidence="2">Ta-2019</strain>
    </source>
</reference>
<dbReference type="AlphaFoldDB" id="A0AA38CF17"/>
<dbReference type="PANTHER" id="PTHR46740">
    <property type="entry name" value="PROTEIN DYAD"/>
    <property type="match status" value="1"/>
</dbReference>
<name>A0AA38CF17_TAXCH</name>
<feature type="non-terminal residue" evidence="2">
    <location>
        <position position="1"/>
    </location>
</feature>
<feature type="non-terminal residue" evidence="2">
    <location>
        <position position="275"/>
    </location>
</feature>
<evidence type="ECO:0000256" key="1">
    <source>
        <dbReference type="SAM" id="MobiDB-lite"/>
    </source>
</evidence>
<accession>A0AA38CF17</accession>
<gene>
    <name evidence="2" type="ORF">KI387_029340</name>
</gene>
<dbReference type="InterPro" id="IPR044221">
    <property type="entry name" value="DYAD/AMEIOTIC1"/>
</dbReference>
<evidence type="ECO:0000313" key="3">
    <source>
        <dbReference type="Proteomes" id="UP000824469"/>
    </source>
</evidence>
<evidence type="ECO:0000313" key="2">
    <source>
        <dbReference type="EMBL" id="KAH9297658.1"/>
    </source>
</evidence>
<dbReference type="EMBL" id="JAHRHJ020000010">
    <property type="protein sequence ID" value="KAH9297658.1"/>
    <property type="molecule type" value="Genomic_DNA"/>
</dbReference>
<keyword evidence="3" id="KW-1185">Reference proteome</keyword>
<organism evidence="2 3">
    <name type="scientific">Taxus chinensis</name>
    <name type="common">Chinese yew</name>
    <name type="synonym">Taxus wallichiana var. chinensis</name>
    <dbReference type="NCBI Taxonomy" id="29808"/>
    <lineage>
        <taxon>Eukaryota</taxon>
        <taxon>Viridiplantae</taxon>
        <taxon>Streptophyta</taxon>
        <taxon>Embryophyta</taxon>
        <taxon>Tracheophyta</taxon>
        <taxon>Spermatophyta</taxon>
        <taxon>Pinopsida</taxon>
        <taxon>Pinidae</taxon>
        <taxon>Conifers II</taxon>
        <taxon>Cupressales</taxon>
        <taxon>Taxaceae</taxon>
        <taxon>Taxus</taxon>
    </lineage>
</organism>
<protein>
    <submittedName>
        <fullName evidence="2">Uncharacterized protein</fullName>
    </submittedName>
</protein>
<feature type="region of interest" description="Disordered" evidence="1">
    <location>
        <begin position="254"/>
        <end position="275"/>
    </location>
</feature>
<proteinExistence type="predicted"/>
<dbReference type="GO" id="GO:0051177">
    <property type="term" value="P:meiotic sister chromatid cohesion"/>
    <property type="evidence" value="ECO:0007669"/>
    <property type="project" value="InterPro"/>
</dbReference>